<protein>
    <recommendedName>
        <fullName evidence="1">Coenzyme Q-binding protein COQ10 START domain-containing protein</fullName>
    </recommendedName>
</protein>
<evidence type="ECO:0000313" key="2">
    <source>
        <dbReference type="EMBL" id="OLP98753.1"/>
    </source>
</evidence>
<dbReference type="PANTHER" id="PTHR33824">
    <property type="entry name" value="POLYKETIDE CYCLASE/DEHYDRASE AND LIPID TRANSPORT SUPERFAMILY PROTEIN"/>
    <property type="match status" value="1"/>
</dbReference>
<dbReference type="Proteomes" id="UP000186817">
    <property type="component" value="Unassembled WGS sequence"/>
</dbReference>
<dbReference type="Pfam" id="PF03364">
    <property type="entry name" value="Polyketide_cyc"/>
    <property type="match status" value="1"/>
</dbReference>
<dbReference type="InterPro" id="IPR047137">
    <property type="entry name" value="ORF3"/>
</dbReference>
<sequence>MHPARRSRPALHVGLVLGVVTGTQLLQSLWCIRSWVPQASQRPPLRPRKALGTESVVRDVVNDEHWLSFSSSVDIEGASASEAYDIYAHLPNHPEWSSLLSEVEVHDNTQSSTWSLQALGFSFSWTADITRQVPSKLIAWESTSGMKNAGVAKFQELPPSAGTPACRVTVQMSLRTPSLLRRVFQSRRLSSMAESAIGKDLATFREVLLARKALASACAVVLDRPKVNSTYKDNLGRCELLVWQDGRLEFELNGLGTSDNTRKMLEDCSTAMKEFGDPVQCTALIDMRRGIGCSPLAVPSIVNFLQKDGGRILHTAVLGPRPLMALAQMISRLAKQSGVAFFFDRQEAERWCAEPVQQVR</sequence>
<proteinExistence type="predicted"/>
<name>A0A1Q9DU99_SYMMI</name>
<gene>
    <name evidence="2" type="ORF">AK812_SmicGene18762</name>
</gene>
<organism evidence="2 3">
    <name type="scientific">Symbiodinium microadriaticum</name>
    <name type="common">Dinoflagellate</name>
    <name type="synonym">Zooxanthella microadriatica</name>
    <dbReference type="NCBI Taxonomy" id="2951"/>
    <lineage>
        <taxon>Eukaryota</taxon>
        <taxon>Sar</taxon>
        <taxon>Alveolata</taxon>
        <taxon>Dinophyceae</taxon>
        <taxon>Suessiales</taxon>
        <taxon>Symbiodiniaceae</taxon>
        <taxon>Symbiodinium</taxon>
    </lineage>
</organism>
<dbReference type="EMBL" id="LSRX01000387">
    <property type="protein sequence ID" value="OLP98753.1"/>
    <property type="molecule type" value="Genomic_DNA"/>
</dbReference>
<reference evidence="2 3" key="1">
    <citation type="submission" date="2016-02" db="EMBL/GenBank/DDBJ databases">
        <title>Genome analysis of coral dinoflagellate symbionts highlights evolutionary adaptations to a symbiotic lifestyle.</title>
        <authorList>
            <person name="Aranda M."/>
            <person name="Li Y."/>
            <person name="Liew Y.J."/>
            <person name="Baumgarten S."/>
            <person name="Simakov O."/>
            <person name="Wilson M."/>
            <person name="Piel J."/>
            <person name="Ashoor H."/>
            <person name="Bougouffa S."/>
            <person name="Bajic V.B."/>
            <person name="Ryu T."/>
            <person name="Ravasi T."/>
            <person name="Bayer T."/>
            <person name="Micklem G."/>
            <person name="Kim H."/>
            <person name="Bhak J."/>
            <person name="Lajeunesse T.C."/>
            <person name="Voolstra C.R."/>
        </authorList>
    </citation>
    <scope>NUCLEOTIDE SEQUENCE [LARGE SCALE GENOMIC DNA]</scope>
    <source>
        <strain evidence="2 3">CCMP2467</strain>
    </source>
</reference>
<dbReference type="OrthoDB" id="433887at2759"/>
<dbReference type="AlphaFoldDB" id="A0A1Q9DU99"/>
<accession>A0A1Q9DU99</accession>
<evidence type="ECO:0000313" key="3">
    <source>
        <dbReference type="Proteomes" id="UP000186817"/>
    </source>
</evidence>
<dbReference type="InterPro" id="IPR023393">
    <property type="entry name" value="START-like_dom_sf"/>
</dbReference>
<comment type="caution">
    <text evidence="2">The sequence shown here is derived from an EMBL/GenBank/DDBJ whole genome shotgun (WGS) entry which is preliminary data.</text>
</comment>
<dbReference type="SUPFAM" id="SSF55961">
    <property type="entry name" value="Bet v1-like"/>
    <property type="match status" value="1"/>
</dbReference>
<keyword evidence="3" id="KW-1185">Reference proteome</keyword>
<dbReference type="OMA" id="WESTSGM"/>
<dbReference type="InterPro" id="IPR005031">
    <property type="entry name" value="COQ10_START"/>
</dbReference>
<feature type="domain" description="Coenzyme Q-binding protein COQ10 START" evidence="1">
    <location>
        <begin position="78"/>
        <end position="193"/>
    </location>
</feature>
<evidence type="ECO:0000259" key="1">
    <source>
        <dbReference type="Pfam" id="PF03364"/>
    </source>
</evidence>
<dbReference type="PANTHER" id="PTHR33824:SF7">
    <property type="entry name" value="POLYKETIDE CYCLASE_DEHYDRASE AND LIPID TRANSPORT SUPERFAMILY PROTEIN"/>
    <property type="match status" value="1"/>
</dbReference>
<dbReference type="Gene3D" id="3.30.530.20">
    <property type="match status" value="1"/>
</dbReference>